<dbReference type="PROSITE" id="PS01097">
    <property type="entry name" value="HUPF_HYPC"/>
    <property type="match status" value="1"/>
</dbReference>
<sequence>MCLAIPAQVRNIDNYSAIMDIMGLESRINIQLIEELKVGDYVLVHAGCAIQKIDKDYFEELQSIFQSILNSEEKV</sequence>
<reference evidence="2" key="3">
    <citation type="journal article" date="2022" name="Nat. Biotechnol.">
        <title>Carbon-negative production of acetone and isopropanol by gas fermentation at industrial pilot scale.</title>
        <authorList>
            <person name="Liew F.E."/>
            <person name="Nogle R."/>
            <person name="Abdalla T."/>
            <person name="Rasor B.J."/>
            <person name="Canter C."/>
            <person name="Jensen R.O."/>
            <person name="Wang L."/>
            <person name="Strutz J."/>
            <person name="Chirania P."/>
            <person name="De Tissera S."/>
            <person name="Mueller A.P."/>
            <person name="Ruan Z."/>
            <person name="Gao A."/>
            <person name="Tran L."/>
            <person name="Engle N.L."/>
            <person name="Bromley J.C."/>
            <person name="Daniell J."/>
            <person name="Conrado R."/>
            <person name="Tschaplinski T.J."/>
            <person name="Giannone R.J."/>
            <person name="Hettich R.L."/>
            <person name="Karim A.S."/>
            <person name="Simpson S.D."/>
            <person name="Brown S.D."/>
            <person name="Leang C."/>
            <person name="Jewett M.C."/>
            <person name="Kopke M."/>
        </authorList>
    </citation>
    <scope>NUCLEOTIDE SEQUENCE</scope>
    <source>
        <strain evidence="2">DJ080</strain>
    </source>
</reference>
<dbReference type="EMBL" id="JABSXK010000001">
    <property type="protein sequence ID" value="NRV11258.1"/>
    <property type="molecule type" value="Genomic_DNA"/>
</dbReference>
<dbReference type="AlphaFoldDB" id="A0A1B9BJZ2"/>
<evidence type="ECO:0000313" key="4">
    <source>
        <dbReference type="Proteomes" id="UP000821656"/>
    </source>
</evidence>
<dbReference type="SUPFAM" id="SSF159127">
    <property type="entry name" value="HupF/HypC-like"/>
    <property type="match status" value="1"/>
</dbReference>
<proteinExistence type="inferred from homology"/>
<dbReference type="GO" id="GO:0051604">
    <property type="term" value="P:protein maturation"/>
    <property type="evidence" value="ECO:0007669"/>
    <property type="project" value="TreeGrafter"/>
</dbReference>
<dbReference type="EMBL" id="JABSWW010000001">
    <property type="protein sequence ID" value="NRT87071.1"/>
    <property type="molecule type" value="Genomic_DNA"/>
</dbReference>
<reference evidence="2" key="2">
    <citation type="submission" date="2020-05" db="EMBL/GenBank/DDBJ databases">
        <authorList>
            <person name="Brown S."/>
            <person name="Huntemann M."/>
            <person name="Clum A."/>
            <person name="Spunde A."/>
            <person name="Palaniappan K."/>
            <person name="Ritter S."/>
            <person name="Mikhailova N."/>
            <person name="Chen I.-M."/>
            <person name="Stamatis D."/>
            <person name="Reddy T."/>
            <person name="O'Malley R."/>
            <person name="Daum C."/>
            <person name="Shapiro N."/>
            <person name="Ivanova N."/>
            <person name="Kyrpides N."/>
            <person name="Woyke T."/>
        </authorList>
    </citation>
    <scope>NUCLEOTIDE SEQUENCE</scope>
    <source>
        <strain evidence="2">DJ080</strain>
    </source>
</reference>
<comment type="caution">
    <text evidence="3">The sequence shown here is derived from an EMBL/GenBank/DDBJ whole genome shotgun (WGS) entry which is preliminary data.</text>
</comment>
<dbReference type="PANTHER" id="PTHR35177">
    <property type="entry name" value="HYDROGENASE MATURATION FACTOR HYBG"/>
    <property type="match status" value="1"/>
</dbReference>
<dbReference type="Proteomes" id="UP000821656">
    <property type="component" value="Unassembled WGS sequence"/>
</dbReference>
<evidence type="ECO:0000313" key="2">
    <source>
        <dbReference type="EMBL" id="NRT87071.1"/>
    </source>
</evidence>
<dbReference type="NCBIfam" id="TIGR00074">
    <property type="entry name" value="hypC_hupF"/>
    <property type="match status" value="1"/>
</dbReference>
<dbReference type="InterPro" id="IPR001109">
    <property type="entry name" value="Hydrogenase_HupF/HypC"/>
</dbReference>
<dbReference type="InterPro" id="IPR019812">
    <property type="entry name" value="Hydgase_assmbl_chp_CS"/>
</dbReference>
<accession>A0A1B9BJZ2</accession>
<dbReference type="PRINTS" id="PR00445">
    <property type="entry name" value="HUPFHYPC"/>
</dbReference>
<protein>
    <submittedName>
        <fullName evidence="3">Hydrogenase expression/formation protein HypC</fullName>
    </submittedName>
</protein>
<evidence type="ECO:0000313" key="3">
    <source>
        <dbReference type="EMBL" id="NRV11258.1"/>
    </source>
</evidence>
<dbReference type="RefSeq" id="WP_017209200.1">
    <property type="nucleotide sequence ID" value="NZ_CP016090.1"/>
</dbReference>
<dbReference type="GO" id="GO:0005506">
    <property type="term" value="F:iron ion binding"/>
    <property type="evidence" value="ECO:0007669"/>
    <property type="project" value="TreeGrafter"/>
</dbReference>
<dbReference type="Proteomes" id="UP001193748">
    <property type="component" value="Unassembled WGS sequence"/>
</dbReference>
<dbReference type="Pfam" id="PF01455">
    <property type="entry name" value="HupF_HypC"/>
    <property type="match status" value="1"/>
</dbReference>
<dbReference type="GO" id="GO:1902670">
    <property type="term" value="F:carbon dioxide binding"/>
    <property type="evidence" value="ECO:0007669"/>
    <property type="project" value="TreeGrafter"/>
</dbReference>
<name>A0A1B9BJZ2_CLOBE</name>
<reference evidence="3" key="1">
    <citation type="submission" date="2020-05" db="EMBL/GenBank/DDBJ databases">
        <title>Genomic insights into acetone-butanol-ethanol (ABE) fermentation by sequencing solventogenic clostridia strains.</title>
        <authorList>
            <person name="Brown S."/>
        </authorList>
    </citation>
    <scope>NUCLEOTIDE SEQUENCE</scope>
    <source>
        <strain evidence="3">DJ126</strain>
    </source>
</reference>
<dbReference type="Gene3D" id="2.30.30.140">
    <property type="match status" value="1"/>
</dbReference>
<dbReference type="PANTHER" id="PTHR35177:SF2">
    <property type="entry name" value="HYDROGENASE MATURATION FACTOR HYBG"/>
    <property type="match status" value="1"/>
</dbReference>
<evidence type="ECO:0000256" key="1">
    <source>
        <dbReference type="ARBA" id="ARBA00006018"/>
    </source>
</evidence>
<gene>
    <name evidence="2" type="ORF">B0H41_000750</name>
    <name evidence="3" type="ORF">DFH45_004221</name>
</gene>
<organism evidence="3 4">
    <name type="scientific">Clostridium beijerinckii</name>
    <name type="common">Clostridium MP</name>
    <dbReference type="NCBI Taxonomy" id="1520"/>
    <lineage>
        <taxon>Bacteria</taxon>
        <taxon>Bacillati</taxon>
        <taxon>Bacillota</taxon>
        <taxon>Clostridia</taxon>
        <taxon>Eubacteriales</taxon>
        <taxon>Clostridiaceae</taxon>
        <taxon>Clostridium</taxon>
    </lineage>
</organism>
<comment type="similarity">
    <text evidence="1">Belongs to the HupF/HypC family.</text>
</comment>